<dbReference type="Proteomes" id="UP000293912">
    <property type="component" value="Chromosome"/>
</dbReference>
<proteinExistence type="predicted"/>
<dbReference type="Gene3D" id="3.90.550.10">
    <property type="entry name" value="Spore Coat Polysaccharide Biosynthesis Protein SpsA, Chain A"/>
    <property type="match status" value="1"/>
</dbReference>
<feature type="domain" description="Glycosyltransferase 2-like" evidence="1">
    <location>
        <begin position="8"/>
        <end position="141"/>
    </location>
</feature>
<keyword evidence="3" id="KW-1185">Reference proteome</keyword>
<dbReference type="InterPro" id="IPR001173">
    <property type="entry name" value="Glyco_trans_2-like"/>
</dbReference>
<dbReference type="SUPFAM" id="SSF53448">
    <property type="entry name" value="Nucleotide-diphospho-sugar transferases"/>
    <property type="match status" value="1"/>
</dbReference>
<dbReference type="PANTHER" id="PTHR22916:SF3">
    <property type="entry name" value="UDP-GLCNAC:BETAGAL BETA-1,3-N-ACETYLGLUCOSAMINYLTRANSFERASE-LIKE PROTEIN 1"/>
    <property type="match status" value="1"/>
</dbReference>
<dbReference type="CDD" id="cd00761">
    <property type="entry name" value="Glyco_tranf_GTA_type"/>
    <property type="match status" value="1"/>
</dbReference>
<dbReference type="EMBL" id="CP037867">
    <property type="protein sequence ID" value="QBM29092.1"/>
    <property type="molecule type" value="Genomic_DNA"/>
</dbReference>
<dbReference type="AlphaFoldDB" id="A0A4P6WYB4"/>
<organism evidence="2 3">
    <name type="scientific">Hydrogenophaga pseudoflava</name>
    <name type="common">Pseudomonas carboxydoflava</name>
    <dbReference type="NCBI Taxonomy" id="47421"/>
    <lineage>
        <taxon>Bacteria</taxon>
        <taxon>Pseudomonadati</taxon>
        <taxon>Pseudomonadota</taxon>
        <taxon>Betaproteobacteria</taxon>
        <taxon>Burkholderiales</taxon>
        <taxon>Comamonadaceae</taxon>
        <taxon>Hydrogenophaga</taxon>
    </lineage>
</organism>
<dbReference type="RefSeq" id="WP_084397043.1">
    <property type="nucleotide sequence ID" value="NZ_CP037867.1"/>
</dbReference>
<accession>A0A4P6WYB4</accession>
<gene>
    <name evidence="2" type="primary">epsE2</name>
    <name evidence="2" type="ORF">HPF_15455</name>
</gene>
<dbReference type="PANTHER" id="PTHR22916">
    <property type="entry name" value="GLYCOSYLTRANSFERASE"/>
    <property type="match status" value="1"/>
</dbReference>
<dbReference type="InterPro" id="IPR029044">
    <property type="entry name" value="Nucleotide-diphossugar_trans"/>
</dbReference>
<dbReference type="GO" id="GO:0016758">
    <property type="term" value="F:hexosyltransferase activity"/>
    <property type="evidence" value="ECO:0007669"/>
    <property type="project" value="UniProtKB-ARBA"/>
</dbReference>
<dbReference type="Pfam" id="PF00535">
    <property type="entry name" value="Glycos_transf_2"/>
    <property type="match status" value="1"/>
</dbReference>
<dbReference type="KEGG" id="hpse:HPF_15455"/>
<reference evidence="2 3" key="1">
    <citation type="submission" date="2019-03" db="EMBL/GenBank/DDBJ databases">
        <authorList>
            <person name="Sebastian G."/>
            <person name="Baumann P."/>
            <person name="Ruckert C."/>
            <person name="Kalinowski J."/>
            <person name="Nebel B."/>
            <person name="Takors R."/>
            <person name="Blombach B."/>
        </authorList>
    </citation>
    <scope>NUCLEOTIDE SEQUENCE [LARGE SCALE GENOMIC DNA]</scope>
    <source>
        <strain evidence="2 3">DSM 1084</strain>
    </source>
</reference>
<keyword evidence="2" id="KW-0808">Transferase</keyword>
<evidence type="ECO:0000313" key="3">
    <source>
        <dbReference type="Proteomes" id="UP000293912"/>
    </source>
</evidence>
<name>A0A4P6WYB4_HYDPS</name>
<evidence type="ECO:0000313" key="2">
    <source>
        <dbReference type="EMBL" id="QBM29092.1"/>
    </source>
</evidence>
<evidence type="ECO:0000259" key="1">
    <source>
        <dbReference type="Pfam" id="PF00535"/>
    </source>
</evidence>
<protein>
    <submittedName>
        <fullName evidence="2">Glycosyltransferase EpsE</fullName>
        <ecNumber evidence="2">2.4.-.-</ecNumber>
    </submittedName>
</protein>
<sequence>MNNAPLVSIGVPVYNGEKSLARTLDCLLGQTYRNIELILSDNASTDATAQICQKYCAQDPRIRYVRQEKNLGLPGNWTFVAEQATGEFFMWAAADDHWEPEFVEVLLNKLLAEPDAILAFCPYRLFNREAQEYEGEPVIEDYGHRYALVRIYKLTKQLLDRSNHALIRRQRAEDIAYKLWLFPKITTVYNVAFPSLYFLAAKGNFVLASLDKPLWRKTMTSKPAHDVPQHARHPALTYLGHVIRKIHLFFRSLAYIRRGADSYLLMLACVPILLARMIHDIVVPVWVVLKVIFSGRKMKDLSPHDFWKMGVR</sequence>
<keyword evidence="2" id="KW-0328">Glycosyltransferase</keyword>
<dbReference type="EC" id="2.4.-.-" evidence="2"/>